<dbReference type="SMART" id="SM00978">
    <property type="entry name" value="Tim44"/>
    <property type="match status" value="1"/>
</dbReference>
<keyword evidence="3" id="KW-0732">Signal</keyword>
<evidence type="ECO:0000313" key="5">
    <source>
        <dbReference type="EMBL" id="PST42082.1"/>
    </source>
</evidence>
<gene>
    <name evidence="5" type="ORF">C7U55_00570</name>
</gene>
<evidence type="ECO:0000256" key="1">
    <source>
        <dbReference type="SAM" id="MobiDB-lite"/>
    </source>
</evidence>
<name>A0A2T3G3K8_9FIRM</name>
<accession>A0A2T3G3K8</accession>
<feature type="transmembrane region" description="Helical" evidence="2">
    <location>
        <begin position="62"/>
        <end position="79"/>
    </location>
</feature>
<feature type="signal peptide" evidence="3">
    <location>
        <begin position="1"/>
        <end position="26"/>
    </location>
</feature>
<dbReference type="InterPro" id="IPR007379">
    <property type="entry name" value="Tim44-like_dom"/>
</dbReference>
<feature type="compositionally biased region" description="Gly residues" evidence="1">
    <location>
        <begin position="29"/>
        <end position="42"/>
    </location>
</feature>
<dbReference type="PROSITE" id="PS51257">
    <property type="entry name" value="PROKAR_LIPOPROTEIN"/>
    <property type="match status" value="1"/>
</dbReference>
<dbReference type="GeneID" id="77469597"/>
<dbReference type="EMBL" id="PYLP01000001">
    <property type="protein sequence ID" value="PST42082.1"/>
    <property type="molecule type" value="Genomic_DNA"/>
</dbReference>
<feature type="domain" description="Tim44-like" evidence="4">
    <location>
        <begin position="94"/>
        <end position="235"/>
    </location>
</feature>
<comment type="caution">
    <text evidence="5">The sequence shown here is derived from an EMBL/GenBank/DDBJ whole genome shotgun (WGS) entry which is preliminary data.</text>
</comment>
<evidence type="ECO:0000259" key="4">
    <source>
        <dbReference type="SMART" id="SM00978"/>
    </source>
</evidence>
<organism evidence="5 6">
    <name type="scientific">Faecalibacillus faecis</name>
    <dbReference type="NCBI Taxonomy" id="1982628"/>
    <lineage>
        <taxon>Bacteria</taxon>
        <taxon>Bacillati</taxon>
        <taxon>Bacillota</taxon>
        <taxon>Erysipelotrichia</taxon>
        <taxon>Erysipelotrichales</taxon>
        <taxon>Coprobacillaceae</taxon>
        <taxon>Faecalibacillus</taxon>
    </lineage>
</organism>
<evidence type="ECO:0000313" key="6">
    <source>
        <dbReference type="Proteomes" id="UP000241201"/>
    </source>
</evidence>
<dbReference type="Gene3D" id="3.10.450.240">
    <property type="match status" value="1"/>
</dbReference>
<dbReference type="InterPro" id="IPR032710">
    <property type="entry name" value="NTF2-like_dom_sf"/>
</dbReference>
<keyword evidence="2" id="KW-1133">Transmembrane helix</keyword>
<proteinExistence type="predicted"/>
<dbReference type="SUPFAM" id="SSF54427">
    <property type="entry name" value="NTF2-like"/>
    <property type="match status" value="1"/>
</dbReference>
<keyword evidence="6" id="KW-1185">Reference proteome</keyword>
<dbReference type="RefSeq" id="WP_106986878.1">
    <property type="nucleotide sequence ID" value="NZ_PYLP01000001.1"/>
</dbReference>
<sequence>MKKIITILSTFLIITLLFTGSCYARAGGGSGSGSSGGGGSSSSGGNSYHDHYYGRRGRSNPIEGIVMTVVVVSGIYGLNASQRRRKARLLHQRTKKQLDILDDEDAFWNEERIKKEVKRNYFIIQEAWSKKDLETLKDYLTPQLLDALQTKMNWYEFQGRRNELTNIKLIKQHVVNVYDSENDDEDCFWVYIEGMMDDLTIDEQNQVIESYDGVFVEYWKFKRLGNRILLDEIRQQDEYEN</sequence>
<feature type="chain" id="PRO_5015648506" description="Tim44-like domain-containing protein" evidence="3">
    <location>
        <begin position="27"/>
        <end position="241"/>
    </location>
</feature>
<reference evidence="6" key="1">
    <citation type="submission" date="2018-03" db="EMBL/GenBank/DDBJ databases">
        <title>Lachnoclostridium SNUG30370 gen.nov., sp.nov., isolated from human faeces.</title>
        <authorList>
            <person name="Seo B."/>
            <person name="Jeon K."/>
            <person name="Ko G."/>
        </authorList>
    </citation>
    <scope>NUCLEOTIDE SEQUENCE [LARGE SCALE GENOMIC DNA]</scope>
    <source>
        <strain evidence="6">SNUG30370</strain>
    </source>
</reference>
<dbReference type="Proteomes" id="UP000241201">
    <property type="component" value="Unassembled WGS sequence"/>
</dbReference>
<keyword evidence="2" id="KW-0812">Transmembrane</keyword>
<evidence type="ECO:0000256" key="3">
    <source>
        <dbReference type="SAM" id="SignalP"/>
    </source>
</evidence>
<keyword evidence="2" id="KW-0472">Membrane</keyword>
<evidence type="ECO:0000256" key="2">
    <source>
        <dbReference type="SAM" id="Phobius"/>
    </source>
</evidence>
<protein>
    <recommendedName>
        <fullName evidence="4">Tim44-like domain-containing protein</fullName>
    </recommendedName>
</protein>
<dbReference type="Pfam" id="PF04280">
    <property type="entry name" value="Tim44"/>
    <property type="match status" value="1"/>
</dbReference>
<dbReference type="AlphaFoldDB" id="A0A2T3G3K8"/>
<feature type="region of interest" description="Disordered" evidence="1">
    <location>
        <begin position="29"/>
        <end position="52"/>
    </location>
</feature>